<evidence type="ECO:0000256" key="10">
    <source>
        <dbReference type="SAM" id="SignalP"/>
    </source>
</evidence>
<proteinExistence type="inferred from homology"/>
<dbReference type="PROSITE" id="PS52012">
    <property type="entry name" value="CFEM"/>
    <property type="match status" value="1"/>
</dbReference>
<evidence type="ECO:0000256" key="1">
    <source>
        <dbReference type="ARBA" id="ARBA00004589"/>
    </source>
</evidence>
<evidence type="ECO:0000313" key="12">
    <source>
        <dbReference type="EMBL" id="KGQ07866.1"/>
    </source>
</evidence>
<evidence type="ECO:0000256" key="7">
    <source>
        <dbReference type="ARBA" id="ARBA00023157"/>
    </source>
</evidence>
<sequence>MKFTTAIVAVLATVAAASPFVAHNGTHKDMPKCAYECLEKLFRETTNCKEEDYKCMCDKKVNAQVMKKAPKCILKACDMAKALKAKAIAEKTCKAVNKAAEAEAEALAKNSTIAQNTTIHARAFLVRNATVHGYVVVEDAARLAGKSASLQ</sequence>
<keyword evidence="8" id="KW-0449">Lipoprotein</keyword>
<name>A0A0A2VJ10_BEABA</name>
<gene>
    <name evidence="12" type="ORF">BBAD15_g6814</name>
</gene>
<feature type="disulfide bond" evidence="9">
    <location>
        <begin position="48"/>
        <end position="55"/>
    </location>
</feature>
<keyword evidence="7 9" id="KW-1015">Disulfide bond</keyword>
<feature type="chain" id="PRO_5001995615" description="CFEM domain-containing protein" evidence="10">
    <location>
        <begin position="18"/>
        <end position="151"/>
    </location>
</feature>
<comment type="subcellular location">
    <subcellularLocation>
        <location evidence="1">Membrane</location>
        <topology evidence="1">Lipid-anchor</topology>
        <topology evidence="1">GPI-anchor</topology>
    </subcellularLocation>
    <subcellularLocation>
        <location evidence="2">Secreted</location>
    </subcellularLocation>
</comment>
<evidence type="ECO:0000313" key="13">
    <source>
        <dbReference type="Proteomes" id="UP000030106"/>
    </source>
</evidence>
<dbReference type="HOGENOM" id="CLU_1740165_0_0_1"/>
<keyword evidence="9" id="KW-0408">Iron</keyword>
<dbReference type="EMBL" id="ANFO01000635">
    <property type="protein sequence ID" value="KGQ07866.1"/>
    <property type="molecule type" value="Genomic_DNA"/>
</dbReference>
<dbReference type="InterPro" id="IPR008427">
    <property type="entry name" value="Extracellular_membr_CFEM_dom"/>
</dbReference>
<keyword evidence="5" id="KW-0325">Glycoprotein</keyword>
<comment type="caution">
    <text evidence="9">Lacks conserved residue(s) required for the propagation of feature annotation.</text>
</comment>
<dbReference type="OrthoDB" id="10486869at2759"/>
<evidence type="ECO:0000256" key="3">
    <source>
        <dbReference type="ARBA" id="ARBA00010031"/>
    </source>
</evidence>
<keyword evidence="5" id="KW-0336">GPI-anchor</keyword>
<evidence type="ECO:0000256" key="4">
    <source>
        <dbReference type="ARBA" id="ARBA00022525"/>
    </source>
</evidence>
<evidence type="ECO:0000256" key="6">
    <source>
        <dbReference type="ARBA" id="ARBA00022729"/>
    </source>
</evidence>
<dbReference type="Proteomes" id="UP000030106">
    <property type="component" value="Unassembled WGS sequence"/>
</dbReference>
<keyword evidence="9" id="KW-0349">Heme</keyword>
<keyword evidence="9" id="KW-0479">Metal-binding</keyword>
<dbReference type="Pfam" id="PF05730">
    <property type="entry name" value="CFEM"/>
    <property type="match status" value="1"/>
</dbReference>
<keyword evidence="6 10" id="KW-0732">Signal</keyword>
<dbReference type="AlphaFoldDB" id="A0A0A2VJ10"/>
<evidence type="ECO:0000259" key="11">
    <source>
        <dbReference type="PROSITE" id="PS52012"/>
    </source>
</evidence>
<keyword evidence="5" id="KW-0472">Membrane</keyword>
<accession>A0A0A2VJ10</accession>
<evidence type="ECO:0000256" key="9">
    <source>
        <dbReference type="PROSITE-ProRule" id="PRU01356"/>
    </source>
</evidence>
<comment type="caution">
    <text evidence="12">The sequence shown here is derived from an EMBL/GenBank/DDBJ whole genome shotgun (WGS) entry which is preliminary data.</text>
</comment>
<evidence type="ECO:0000256" key="8">
    <source>
        <dbReference type="ARBA" id="ARBA00023288"/>
    </source>
</evidence>
<organism evidence="12 13">
    <name type="scientific">Beauveria bassiana D1-5</name>
    <dbReference type="NCBI Taxonomy" id="1245745"/>
    <lineage>
        <taxon>Eukaryota</taxon>
        <taxon>Fungi</taxon>
        <taxon>Dikarya</taxon>
        <taxon>Ascomycota</taxon>
        <taxon>Pezizomycotina</taxon>
        <taxon>Sordariomycetes</taxon>
        <taxon>Hypocreomycetidae</taxon>
        <taxon>Hypocreales</taxon>
        <taxon>Cordycipitaceae</taxon>
        <taxon>Beauveria</taxon>
    </lineage>
</organism>
<evidence type="ECO:0000256" key="2">
    <source>
        <dbReference type="ARBA" id="ARBA00004613"/>
    </source>
</evidence>
<protein>
    <recommendedName>
        <fullName evidence="11">CFEM domain-containing protein</fullName>
    </recommendedName>
</protein>
<feature type="domain" description="CFEM" evidence="11">
    <location>
        <begin position="5"/>
        <end position="117"/>
    </location>
</feature>
<evidence type="ECO:0000256" key="5">
    <source>
        <dbReference type="ARBA" id="ARBA00022622"/>
    </source>
</evidence>
<feature type="binding site" description="axial binding residue" evidence="9">
    <location>
        <position position="52"/>
    </location>
    <ligand>
        <name>heme</name>
        <dbReference type="ChEBI" id="CHEBI:30413"/>
    </ligand>
    <ligandPart>
        <name>Fe</name>
        <dbReference type="ChEBI" id="CHEBI:18248"/>
    </ligandPart>
</feature>
<dbReference type="GO" id="GO:0098552">
    <property type="term" value="C:side of membrane"/>
    <property type="evidence" value="ECO:0007669"/>
    <property type="project" value="UniProtKB-KW"/>
</dbReference>
<dbReference type="GO" id="GO:0046872">
    <property type="term" value="F:metal ion binding"/>
    <property type="evidence" value="ECO:0007669"/>
    <property type="project" value="UniProtKB-UniRule"/>
</dbReference>
<dbReference type="GO" id="GO:0005576">
    <property type="term" value="C:extracellular region"/>
    <property type="evidence" value="ECO:0007669"/>
    <property type="project" value="UniProtKB-SubCell"/>
</dbReference>
<reference evidence="12 13" key="1">
    <citation type="submission" date="2012-10" db="EMBL/GenBank/DDBJ databases">
        <title>Genome sequencing and analysis of entomopathogenic fungi Beauveria bassiana D1-5.</title>
        <authorList>
            <person name="Li Q."/>
            <person name="Wang L."/>
            <person name="Zhang Z."/>
            <person name="Wang Q."/>
            <person name="Ren J."/>
            <person name="Wang M."/>
            <person name="Xu W."/>
            <person name="Wang J."/>
            <person name="Lu Y."/>
            <person name="Du Q."/>
            <person name="Sun Z."/>
        </authorList>
    </citation>
    <scope>NUCLEOTIDE SEQUENCE [LARGE SCALE GENOMIC DNA]</scope>
    <source>
        <strain evidence="12 13">D1-5</strain>
    </source>
</reference>
<keyword evidence="4" id="KW-0964">Secreted</keyword>
<comment type="similarity">
    <text evidence="3">Belongs to the RBT5 family.</text>
</comment>
<feature type="signal peptide" evidence="10">
    <location>
        <begin position="1"/>
        <end position="17"/>
    </location>
</feature>